<feature type="domain" description="MobA/VirD2-like nuclease" evidence="2">
    <location>
        <begin position="79"/>
        <end position="173"/>
    </location>
</feature>
<reference evidence="3 4" key="1">
    <citation type="submission" date="2018-08" db="EMBL/GenBank/DDBJ databases">
        <title>A genome reference for cultivated species of the human gut microbiota.</title>
        <authorList>
            <person name="Zou Y."/>
            <person name="Xue W."/>
            <person name="Luo G."/>
        </authorList>
    </citation>
    <scope>NUCLEOTIDE SEQUENCE [LARGE SCALE GENOMIC DNA]</scope>
    <source>
        <strain evidence="3 4">AF31-14AC</strain>
    </source>
</reference>
<organism evidence="3 4">
    <name type="scientific">Faecalibacterium prausnitzii</name>
    <dbReference type="NCBI Taxonomy" id="853"/>
    <lineage>
        <taxon>Bacteria</taxon>
        <taxon>Bacillati</taxon>
        <taxon>Bacillota</taxon>
        <taxon>Clostridia</taxon>
        <taxon>Eubacteriales</taxon>
        <taxon>Oscillospiraceae</taxon>
        <taxon>Faecalibacterium</taxon>
    </lineage>
</organism>
<proteinExistence type="predicted"/>
<evidence type="ECO:0000313" key="4">
    <source>
        <dbReference type="Proteomes" id="UP000260782"/>
    </source>
</evidence>
<comment type="caution">
    <text evidence="3">The sequence shown here is derived from an EMBL/GenBank/DDBJ whole genome shotgun (WGS) entry which is preliminary data.</text>
</comment>
<protein>
    <submittedName>
        <fullName evidence="3">Rlx protein</fullName>
    </submittedName>
</protein>
<dbReference type="RefSeq" id="WP_117529407.1">
    <property type="nucleotide sequence ID" value="NZ_QVES01000001.1"/>
</dbReference>
<evidence type="ECO:0000259" key="2">
    <source>
        <dbReference type="Pfam" id="PF03432"/>
    </source>
</evidence>
<feature type="region of interest" description="Disordered" evidence="1">
    <location>
        <begin position="555"/>
        <end position="581"/>
    </location>
</feature>
<dbReference type="AlphaFoldDB" id="A0A3E2U304"/>
<feature type="compositionally biased region" description="Basic and acidic residues" evidence="1">
    <location>
        <begin position="555"/>
        <end position="568"/>
    </location>
</feature>
<dbReference type="EMBL" id="QVES01000001">
    <property type="protein sequence ID" value="RGB90547.1"/>
    <property type="molecule type" value="Genomic_DNA"/>
</dbReference>
<sequence>MSCVKTSTMRFPAFLKCGSRSQKWQERTMAILKHIASKSSNYGAALEYLIFKHDELRKTPILDQKGNRIMRDEYYLDGLNCEPYSFDAACRQLNREYQKNKNKNEIKSHHYIISFDPRDNTENCLTGKRAQELGLEYAKANFPGHQALVCTHMDGHNGSGNIHVHIVINSLRKLDVPQQPFMERPIDSKAGYKHHVTNEYLKHLQKSLMDLCRREFLHQVDLLSPSRTGVTEAEYWAQRRLDEKKQKIETEGFTSNPTKFQTQKQLIRDAVAAAREKAISYEDFQDILQDEYNIFVKTQRGRYSYLPPERNKFISEHSLGESCKRECLEEFFVQNAEKNLRYKEEPILIFMTRTRLRLVVDLQENIKAQENLAYALKVKISNLQKMAETLVWVQENNINDLTELNDLCKTAQANAQAAYERLSQAEDGLYKTNEQIHYAGQYLSTKDVQQQFTKAIFKKKFRAEHSKELDAYAESVKYFREENDGKLPSLKSLKKRKEELTKEIAERKKAYAPLREESRRLEIASDNVYSIFRKTDEMKSDLAWKREWEARVREKARQEQARQEQRERQPKRKKRSYDMSL</sequence>
<gene>
    <name evidence="3" type="ORF">DWZ25_01755</name>
</gene>
<dbReference type="Proteomes" id="UP000260782">
    <property type="component" value="Unassembled WGS sequence"/>
</dbReference>
<evidence type="ECO:0000256" key="1">
    <source>
        <dbReference type="SAM" id="MobiDB-lite"/>
    </source>
</evidence>
<dbReference type="InterPro" id="IPR005094">
    <property type="entry name" value="Endonuclease_MobA/VirD2"/>
</dbReference>
<dbReference type="Pfam" id="PF03432">
    <property type="entry name" value="Relaxase"/>
    <property type="match status" value="1"/>
</dbReference>
<evidence type="ECO:0000313" key="3">
    <source>
        <dbReference type="EMBL" id="RGB90547.1"/>
    </source>
</evidence>
<accession>A0A3E2U304</accession>
<name>A0A3E2U304_9FIRM</name>